<feature type="domain" description="SnoaL-like" evidence="1">
    <location>
        <begin position="3"/>
        <end position="66"/>
    </location>
</feature>
<accession>A0A927N541</accession>
<protein>
    <recommendedName>
        <fullName evidence="1">SnoaL-like domain-containing protein</fullName>
    </recommendedName>
</protein>
<gene>
    <name evidence="2" type="ORF">HEB94_008720</name>
</gene>
<sequence length="89" mass="10012">MELTQHMLTSHVVSVHDDEATVTFHLQALHYHSALGEGPEVNTWTLYGRGTFRLRRTSGRWKICSTRLIGLHSTGNVNMVADLTRRAPA</sequence>
<dbReference type="RefSeq" id="WP_238361764.1">
    <property type="nucleotide sequence ID" value="NZ_BAABJL010000176.1"/>
</dbReference>
<dbReference type="Proteomes" id="UP000638648">
    <property type="component" value="Unassembled WGS sequence"/>
</dbReference>
<evidence type="ECO:0000259" key="1">
    <source>
        <dbReference type="Pfam" id="PF13577"/>
    </source>
</evidence>
<organism evidence="2 3">
    <name type="scientific">Actinopolymorpha pittospori</name>
    <dbReference type="NCBI Taxonomy" id="648752"/>
    <lineage>
        <taxon>Bacteria</taxon>
        <taxon>Bacillati</taxon>
        <taxon>Actinomycetota</taxon>
        <taxon>Actinomycetes</taxon>
        <taxon>Propionibacteriales</taxon>
        <taxon>Actinopolymorphaceae</taxon>
        <taxon>Actinopolymorpha</taxon>
    </lineage>
</organism>
<dbReference type="InterPro" id="IPR037401">
    <property type="entry name" value="SnoaL-like"/>
</dbReference>
<dbReference type="Pfam" id="PF13577">
    <property type="entry name" value="SnoaL_4"/>
    <property type="match status" value="1"/>
</dbReference>
<dbReference type="InterPro" id="IPR032710">
    <property type="entry name" value="NTF2-like_dom_sf"/>
</dbReference>
<keyword evidence="3" id="KW-1185">Reference proteome</keyword>
<dbReference type="AlphaFoldDB" id="A0A927N541"/>
<proteinExistence type="predicted"/>
<dbReference type="SUPFAM" id="SSF54427">
    <property type="entry name" value="NTF2-like"/>
    <property type="match status" value="1"/>
</dbReference>
<dbReference type="EMBL" id="JADBEM010000001">
    <property type="protein sequence ID" value="MBE1611872.1"/>
    <property type="molecule type" value="Genomic_DNA"/>
</dbReference>
<dbReference type="Gene3D" id="3.10.450.50">
    <property type="match status" value="1"/>
</dbReference>
<name>A0A927N541_9ACTN</name>
<comment type="caution">
    <text evidence="2">The sequence shown here is derived from an EMBL/GenBank/DDBJ whole genome shotgun (WGS) entry which is preliminary data.</text>
</comment>
<evidence type="ECO:0000313" key="2">
    <source>
        <dbReference type="EMBL" id="MBE1611872.1"/>
    </source>
</evidence>
<evidence type="ECO:0000313" key="3">
    <source>
        <dbReference type="Proteomes" id="UP000638648"/>
    </source>
</evidence>
<reference evidence="2" key="1">
    <citation type="submission" date="2020-10" db="EMBL/GenBank/DDBJ databases">
        <title>Sequencing the genomes of 1000 actinobacteria strains.</title>
        <authorList>
            <person name="Klenk H.-P."/>
        </authorList>
    </citation>
    <scope>NUCLEOTIDE SEQUENCE</scope>
    <source>
        <strain evidence="2">DSM 45354</strain>
    </source>
</reference>